<dbReference type="PROSITE" id="PS51221">
    <property type="entry name" value="TTL"/>
    <property type="match status" value="1"/>
</dbReference>
<dbReference type="GeneID" id="105366127"/>
<protein>
    <recommendedName>
        <fullName evidence="5">Tubulin--tyrosine ligase-like protein 9</fullName>
    </recommendedName>
</protein>
<accession>A0AAJ6YR58</accession>
<proteinExistence type="inferred from homology"/>
<gene>
    <name evidence="7" type="primary">LOC105366127</name>
</gene>
<evidence type="ECO:0000313" key="6">
    <source>
        <dbReference type="Proteomes" id="UP000695007"/>
    </source>
</evidence>
<keyword evidence="6" id="KW-1185">Reference proteome</keyword>
<evidence type="ECO:0000313" key="7">
    <source>
        <dbReference type="RefSeq" id="XP_011502762.1"/>
    </source>
</evidence>
<dbReference type="PANTHER" id="PTHR12241:SF39">
    <property type="entry name" value="TUBULIN POLYGLUTAMYLASE TTLL9-RELATED"/>
    <property type="match status" value="1"/>
</dbReference>
<dbReference type="Pfam" id="PF03133">
    <property type="entry name" value="TTL"/>
    <property type="match status" value="1"/>
</dbReference>
<sequence length="622" mass="71963">MSKSSFEWCKDPVDPSIIDNVQLQTVKVYVPFTSRQKQTTGALGKLSVNTVIVMHGSQTLDKLRDQISCVSDHSISTETSKVPLRCKTENAKNVYKSGFFFIEDKFYIDFRDPNNKDNSKVIREWAEARKFGIYKTAKMEETRVDSLCLKFGFPWVYQHQGDCEHLISFSNARLVVFTVLIGSQQVTIDCHIILVYFVIPALSPTIISEIYDYQDTTWDLWWCDTSDLKFALDGKIKPQQRVSHFRNHSELTRKNYLYRNLKRYKRMLIKAGKIREAEFCDAMPISFELPHEYWMLMEEHRKKHGTTWIVKPAAGSQGRGIFLFQRMKDLSNWRARECAPVVSTSDTDPIHYQATYIVQKYIDKPYLLEGHKFDLRIYVLVTSFTPLKVWLAREGFARLSGEQFSLERIDDNRIHLTNMSIQLKAKKHRIKAESLEKSMASNNNGPHWSKLGRKWALCNLRQYLTTHHGVAAVNELLQNIAGVIMASLQAVQSIIIQSQNSFELYGYDVILDELLKPWLLEVNASPSLNATSPEDFRLKFDLIDDVLNILDFERLLTGCETRVGGFDLLWNDAPVWTTCSETGNERQSRRLNIFLGAQNDRIEQLRRLSSKLQVRRGPNEKA</sequence>
<evidence type="ECO:0000256" key="5">
    <source>
        <dbReference type="ARBA" id="ARBA00030445"/>
    </source>
</evidence>
<evidence type="ECO:0000256" key="2">
    <source>
        <dbReference type="ARBA" id="ARBA00022598"/>
    </source>
</evidence>
<dbReference type="AlphaFoldDB" id="A0AAJ6YR58"/>
<dbReference type="GO" id="GO:0005524">
    <property type="term" value="F:ATP binding"/>
    <property type="evidence" value="ECO:0007669"/>
    <property type="project" value="UniProtKB-KW"/>
</dbReference>
<dbReference type="InterPro" id="IPR004344">
    <property type="entry name" value="TTL/TTLL_fam"/>
</dbReference>
<dbReference type="GO" id="GO:0015631">
    <property type="term" value="F:tubulin binding"/>
    <property type="evidence" value="ECO:0007669"/>
    <property type="project" value="TreeGrafter"/>
</dbReference>
<reference evidence="7" key="1">
    <citation type="submission" date="2025-08" db="UniProtKB">
        <authorList>
            <consortium name="RefSeq"/>
        </authorList>
    </citation>
    <scope>IDENTIFICATION</scope>
</reference>
<organism evidence="6 7">
    <name type="scientific">Ceratosolen solmsi marchali</name>
    <dbReference type="NCBI Taxonomy" id="326594"/>
    <lineage>
        <taxon>Eukaryota</taxon>
        <taxon>Metazoa</taxon>
        <taxon>Ecdysozoa</taxon>
        <taxon>Arthropoda</taxon>
        <taxon>Hexapoda</taxon>
        <taxon>Insecta</taxon>
        <taxon>Pterygota</taxon>
        <taxon>Neoptera</taxon>
        <taxon>Endopterygota</taxon>
        <taxon>Hymenoptera</taxon>
        <taxon>Apocrita</taxon>
        <taxon>Proctotrupomorpha</taxon>
        <taxon>Chalcidoidea</taxon>
        <taxon>Agaonidae</taxon>
        <taxon>Agaoninae</taxon>
        <taxon>Ceratosolen</taxon>
    </lineage>
</organism>
<dbReference type="Gene3D" id="3.30.470.20">
    <property type="entry name" value="ATP-grasp fold, B domain"/>
    <property type="match status" value="1"/>
</dbReference>
<dbReference type="SUPFAM" id="SSF56059">
    <property type="entry name" value="Glutathione synthetase ATP-binding domain-like"/>
    <property type="match status" value="1"/>
</dbReference>
<keyword evidence="2" id="KW-0436">Ligase</keyword>
<keyword evidence="3" id="KW-0547">Nucleotide-binding</keyword>
<name>A0AAJ6YR58_9HYME</name>
<dbReference type="KEGG" id="csol:105366127"/>
<dbReference type="GO" id="GO:0070740">
    <property type="term" value="F:tubulin-glutamic acid ligase activity"/>
    <property type="evidence" value="ECO:0007669"/>
    <property type="project" value="TreeGrafter"/>
</dbReference>
<evidence type="ECO:0000256" key="3">
    <source>
        <dbReference type="ARBA" id="ARBA00022741"/>
    </source>
</evidence>
<comment type="similarity">
    <text evidence="1">Belongs to the tubulin--tyrosine ligase family.</text>
</comment>
<keyword evidence="4" id="KW-0067">ATP-binding</keyword>
<dbReference type="PANTHER" id="PTHR12241">
    <property type="entry name" value="TUBULIN POLYGLUTAMYLASE"/>
    <property type="match status" value="1"/>
</dbReference>
<evidence type="ECO:0000256" key="1">
    <source>
        <dbReference type="ARBA" id="ARBA00006820"/>
    </source>
</evidence>
<dbReference type="GO" id="GO:0000226">
    <property type="term" value="P:microtubule cytoskeleton organization"/>
    <property type="evidence" value="ECO:0007669"/>
    <property type="project" value="TreeGrafter"/>
</dbReference>
<dbReference type="Proteomes" id="UP000695007">
    <property type="component" value="Unplaced"/>
</dbReference>
<dbReference type="RefSeq" id="XP_011502762.1">
    <property type="nucleotide sequence ID" value="XM_011504460.1"/>
</dbReference>
<evidence type="ECO:0000256" key="4">
    <source>
        <dbReference type="ARBA" id="ARBA00022840"/>
    </source>
</evidence>
<dbReference type="Pfam" id="PF12251">
    <property type="entry name" value="SNAPC3"/>
    <property type="match status" value="1"/>
</dbReference>
<dbReference type="GO" id="GO:0036064">
    <property type="term" value="C:ciliary basal body"/>
    <property type="evidence" value="ECO:0007669"/>
    <property type="project" value="TreeGrafter"/>
</dbReference>
<dbReference type="InterPro" id="IPR022042">
    <property type="entry name" value="snRNA-activating_su3"/>
</dbReference>